<dbReference type="InterPro" id="IPR029058">
    <property type="entry name" value="AB_hydrolase_fold"/>
</dbReference>
<sequence>MGLDGLSSLKAKNLLVLIGFLVTSFSSPAQVFDIAHVDSEPTRTFLLATPNPKALVLLYPGGGGMLRLQGDGSTRNGHTFVRSKDLWAQYGIDAVLVDTPYDLGDLRRGDMRGREEHLQRVNEVIDFYRSKLNLPIWIFGHSMGTSTVSNFLNGNLGNQKKIEGAIIAGTIRSASIDDDITIPIEAIHHFQDSCLGSLPENSKRIIGGRPKNLPSKLVLIDGGISESNECEAFAYHGFNKTEPEFIDAAAQFILSY</sequence>
<protein>
    <recommendedName>
        <fullName evidence="3">Serine aminopeptidase, S33</fullName>
    </recommendedName>
</protein>
<gene>
    <name evidence="1" type="ORF">SAMN06295945_1092</name>
</gene>
<evidence type="ECO:0000313" key="1">
    <source>
        <dbReference type="EMBL" id="SNX28746.1"/>
    </source>
</evidence>
<name>A0A240E2N7_9BURK</name>
<dbReference type="SUPFAM" id="SSF53474">
    <property type="entry name" value="alpha/beta-Hydrolases"/>
    <property type="match status" value="1"/>
</dbReference>
<keyword evidence="2" id="KW-1185">Reference proteome</keyword>
<evidence type="ECO:0008006" key="3">
    <source>
        <dbReference type="Google" id="ProtNLM"/>
    </source>
</evidence>
<dbReference type="AlphaFoldDB" id="A0A240E2N7"/>
<proteinExistence type="predicted"/>
<accession>A0A240E2N7</accession>
<evidence type="ECO:0000313" key="2">
    <source>
        <dbReference type="Proteomes" id="UP000218069"/>
    </source>
</evidence>
<dbReference type="Proteomes" id="UP000218069">
    <property type="component" value="Unassembled WGS sequence"/>
</dbReference>
<dbReference type="Gene3D" id="3.40.50.1820">
    <property type="entry name" value="alpha/beta hydrolase"/>
    <property type="match status" value="1"/>
</dbReference>
<dbReference type="EMBL" id="OANS01000003">
    <property type="protein sequence ID" value="SNX28746.1"/>
    <property type="molecule type" value="Genomic_DNA"/>
</dbReference>
<organism evidence="1 2">
    <name type="scientific">Polynucleobacter meluiroseus</name>
    <dbReference type="NCBI Taxonomy" id="1938814"/>
    <lineage>
        <taxon>Bacteria</taxon>
        <taxon>Pseudomonadati</taxon>
        <taxon>Pseudomonadota</taxon>
        <taxon>Betaproteobacteria</taxon>
        <taxon>Burkholderiales</taxon>
        <taxon>Burkholderiaceae</taxon>
        <taxon>Polynucleobacter</taxon>
    </lineage>
</organism>
<reference evidence="2" key="1">
    <citation type="submission" date="2017-08" db="EMBL/GenBank/DDBJ databases">
        <authorList>
            <person name="Varghese N."/>
            <person name="Submissions S."/>
        </authorList>
    </citation>
    <scope>NUCLEOTIDE SEQUENCE [LARGE SCALE GENOMIC DNA]</scope>
    <source>
        <strain evidence="2">AP-Melu-1000-B4</strain>
    </source>
</reference>